<dbReference type="CDD" id="cd03057">
    <property type="entry name" value="GST_N_Beta"/>
    <property type="match status" value="1"/>
</dbReference>
<gene>
    <name evidence="3" type="primary">gst</name>
    <name evidence="3" type="ORF">PAUR_a4195</name>
</gene>
<dbReference type="PANTHER" id="PTHR44051">
    <property type="entry name" value="GLUTATHIONE S-TRANSFERASE-RELATED"/>
    <property type="match status" value="1"/>
</dbReference>
<accession>A0ABR9EGX1</accession>
<sequence>MYTLYYSQGACSVATHVVLRELGQAVKLIDVSQLDNFTDVNPVATVPVLMDGDCSLTEGAAIMLHILSKHQNMLFPQGNKQLAIQDIMFANATMHPAYGRLFFLAQNIDDAKVKQQTLNRAAKCISQLWQIVEHRLAEQDFLGGEHPSAADIMLAVYARWGDYFPIEITIGEKTTTMLSRVQAMPSFILADEAEAATLKN</sequence>
<proteinExistence type="predicted"/>
<comment type="caution">
    <text evidence="3">The sequence shown here is derived from an EMBL/GenBank/DDBJ whole genome shotgun (WGS) entry which is preliminary data.</text>
</comment>
<organism evidence="3 4">
    <name type="scientific">Pseudoalteromonas aurantia 208</name>
    <dbReference type="NCBI Taxonomy" id="1314867"/>
    <lineage>
        <taxon>Bacteria</taxon>
        <taxon>Pseudomonadati</taxon>
        <taxon>Pseudomonadota</taxon>
        <taxon>Gammaproteobacteria</taxon>
        <taxon>Alteromonadales</taxon>
        <taxon>Pseudoalteromonadaceae</taxon>
        <taxon>Pseudoalteromonas</taxon>
    </lineage>
</organism>
<dbReference type="Gene3D" id="1.20.1050.10">
    <property type="match status" value="1"/>
</dbReference>
<keyword evidence="4" id="KW-1185">Reference proteome</keyword>
<evidence type="ECO:0000313" key="4">
    <source>
        <dbReference type="Proteomes" id="UP000615755"/>
    </source>
</evidence>
<dbReference type="InterPro" id="IPR036282">
    <property type="entry name" value="Glutathione-S-Trfase_C_sf"/>
</dbReference>
<evidence type="ECO:0000259" key="1">
    <source>
        <dbReference type="PROSITE" id="PS50404"/>
    </source>
</evidence>
<dbReference type="Proteomes" id="UP000615755">
    <property type="component" value="Unassembled WGS sequence"/>
</dbReference>
<feature type="domain" description="GST N-terminal" evidence="1">
    <location>
        <begin position="1"/>
        <end position="74"/>
    </location>
</feature>
<evidence type="ECO:0000313" key="3">
    <source>
        <dbReference type="EMBL" id="MBE0369649.1"/>
    </source>
</evidence>
<dbReference type="InterPro" id="IPR004045">
    <property type="entry name" value="Glutathione_S-Trfase_N"/>
</dbReference>
<dbReference type="SUPFAM" id="SSF47616">
    <property type="entry name" value="GST C-terminal domain-like"/>
    <property type="match status" value="1"/>
</dbReference>
<dbReference type="Gene3D" id="3.40.30.10">
    <property type="entry name" value="Glutaredoxin"/>
    <property type="match status" value="1"/>
</dbReference>
<dbReference type="SFLD" id="SFLDS00019">
    <property type="entry name" value="Glutathione_Transferase_(cytos"/>
    <property type="match status" value="1"/>
</dbReference>
<dbReference type="InterPro" id="IPR036249">
    <property type="entry name" value="Thioredoxin-like_sf"/>
</dbReference>
<dbReference type="PANTHER" id="PTHR44051:SF8">
    <property type="entry name" value="GLUTATHIONE S-TRANSFERASE GSTA"/>
    <property type="match status" value="1"/>
</dbReference>
<dbReference type="Pfam" id="PF13417">
    <property type="entry name" value="GST_N_3"/>
    <property type="match status" value="1"/>
</dbReference>
<dbReference type="EMBL" id="AQGV01000013">
    <property type="protein sequence ID" value="MBE0369649.1"/>
    <property type="molecule type" value="Genomic_DNA"/>
</dbReference>
<evidence type="ECO:0000259" key="2">
    <source>
        <dbReference type="PROSITE" id="PS50405"/>
    </source>
</evidence>
<dbReference type="SUPFAM" id="SSF52833">
    <property type="entry name" value="Thioredoxin-like"/>
    <property type="match status" value="1"/>
</dbReference>
<dbReference type="Pfam" id="PF13410">
    <property type="entry name" value="GST_C_2"/>
    <property type="match status" value="1"/>
</dbReference>
<reference evidence="3 4" key="1">
    <citation type="submission" date="2015-03" db="EMBL/GenBank/DDBJ databases">
        <title>Genome sequence of Pseudoalteromonas aurantia.</title>
        <authorList>
            <person name="Xie B.-B."/>
            <person name="Rong J.-C."/>
            <person name="Qin Q.-L."/>
            <person name="Zhang Y.-Z."/>
        </authorList>
    </citation>
    <scope>NUCLEOTIDE SEQUENCE [LARGE SCALE GENOMIC DNA]</scope>
    <source>
        <strain evidence="3 4">208</strain>
    </source>
</reference>
<protein>
    <submittedName>
        <fullName evidence="3">Glutathione S-transferase</fullName>
    </submittedName>
</protein>
<dbReference type="PROSITE" id="PS50404">
    <property type="entry name" value="GST_NTER"/>
    <property type="match status" value="1"/>
</dbReference>
<dbReference type="RefSeq" id="WP_192508861.1">
    <property type="nucleotide sequence ID" value="NZ_AQGV01000013.1"/>
</dbReference>
<name>A0ABR9EGX1_9GAMM</name>
<dbReference type="SFLD" id="SFLDG00358">
    <property type="entry name" value="Main_(cytGST)"/>
    <property type="match status" value="1"/>
</dbReference>
<dbReference type="PROSITE" id="PS50405">
    <property type="entry name" value="GST_CTER"/>
    <property type="match status" value="1"/>
</dbReference>
<dbReference type="InterPro" id="IPR010987">
    <property type="entry name" value="Glutathione-S-Trfase_C-like"/>
</dbReference>
<dbReference type="InterPro" id="IPR040079">
    <property type="entry name" value="Glutathione_S-Trfase"/>
</dbReference>
<feature type="domain" description="GST C-terminal" evidence="2">
    <location>
        <begin position="76"/>
        <end position="200"/>
    </location>
</feature>